<dbReference type="Gene3D" id="2.60.40.10">
    <property type="entry name" value="Immunoglobulins"/>
    <property type="match status" value="1"/>
</dbReference>
<dbReference type="SUPFAM" id="SSF47090">
    <property type="entry name" value="PGBD-like"/>
    <property type="match status" value="1"/>
</dbReference>
<organism evidence="2 3">
    <name type="scientific">Candidatus Yonathbacteria bacterium RIFCSPLOWO2_01_FULL_47_33b</name>
    <dbReference type="NCBI Taxonomy" id="1802727"/>
    <lineage>
        <taxon>Bacteria</taxon>
        <taxon>Candidatus Yonathiibacteriota</taxon>
    </lineage>
</organism>
<protein>
    <recommendedName>
        <fullName evidence="1">Peptidoglycan binding-like domain-containing protein</fullName>
    </recommendedName>
</protein>
<dbReference type="STRING" id="1802727.A2937_03060"/>
<evidence type="ECO:0000259" key="1">
    <source>
        <dbReference type="Pfam" id="PF01471"/>
    </source>
</evidence>
<dbReference type="InterPro" id="IPR036365">
    <property type="entry name" value="PGBD-like_sf"/>
</dbReference>
<dbReference type="InterPro" id="IPR002477">
    <property type="entry name" value="Peptidoglycan-bd-like"/>
</dbReference>
<dbReference type="AlphaFoldDB" id="A0A1G2SCQ7"/>
<evidence type="ECO:0000313" key="2">
    <source>
        <dbReference type="EMBL" id="OHA82784.1"/>
    </source>
</evidence>
<dbReference type="InterPro" id="IPR013783">
    <property type="entry name" value="Ig-like_fold"/>
</dbReference>
<dbReference type="Proteomes" id="UP000177987">
    <property type="component" value="Unassembled WGS sequence"/>
</dbReference>
<comment type="caution">
    <text evidence="2">The sequence shown here is derived from an EMBL/GenBank/DDBJ whole genome shotgun (WGS) entry which is preliminary data.</text>
</comment>
<dbReference type="Pfam" id="PF01471">
    <property type="entry name" value="PG_binding_1"/>
    <property type="match status" value="1"/>
</dbReference>
<dbReference type="Gene3D" id="1.10.101.10">
    <property type="entry name" value="PGBD-like superfamily/PGBD"/>
    <property type="match status" value="1"/>
</dbReference>
<name>A0A1G2SCQ7_9BACT</name>
<reference evidence="2 3" key="1">
    <citation type="journal article" date="2016" name="Nat. Commun.">
        <title>Thousands of microbial genomes shed light on interconnected biogeochemical processes in an aquifer system.</title>
        <authorList>
            <person name="Anantharaman K."/>
            <person name="Brown C.T."/>
            <person name="Hug L.A."/>
            <person name="Sharon I."/>
            <person name="Castelle C.J."/>
            <person name="Probst A.J."/>
            <person name="Thomas B.C."/>
            <person name="Singh A."/>
            <person name="Wilkins M.J."/>
            <person name="Karaoz U."/>
            <person name="Brodie E.L."/>
            <person name="Williams K.H."/>
            <person name="Hubbard S.S."/>
            <person name="Banfield J.F."/>
        </authorList>
    </citation>
    <scope>NUCLEOTIDE SEQUENCE [LARGE SCALE GENOMIC DNA]</scope>
</reference>
<feature type="domain" description="Peptidoglycan binding-like" evidence="1">
    <location>
        <begin position="290"/>
        <end position="352"/>
    </location>
</feature>
<accession>A0A1G2SCQ7</accession>
<dbReference type="EMBL" id="MHUW01000022">
    <property type="protein sequence ID" value="OHA82784.1"/>
    <property type="molecule type" value="Genomic_DNA"/>
</dbReference>
<gene>
    <name evidence="2" type="ORF">A2937_03060</name>
</gene>
<dbReference type="InterPro" id="IPR036366">
    <property type="entry name" value="PGBDSf"/>
</dbReference>
<proteinExistence type="predicted"/>
<evidence type="ECO:0000313" key="3">
    <source>
        <dbReference type="Proteomes" id="UP000177987"/>
    </source>
</evidence>
<sequence>MDTDEIDIQAGARIYNNGKFRDLSSASGSTADLVATPSLGAVVSGDYSKWLDIANITWNTSGTYSKEWTASSTVATTTVFTIGDLQPAHYYIVSVDDVAQQTLQADGNGRIAYTYTGGYSVHTFNVDPDTTAPTTPTASLTSNISGGGTQTFTWTASSDASSGLLKYQLYVDGAIKNDSIATTTTQTSATGFSCGSHSWYISAVDNEGNSVSSNTQTFSVSSCGGGGTFYGPPSALPGYLTPRMQTIAPDGTVTYLDTPTPAATPTPPTVSTPSRAPSSFLRSLKYGSKGNDVSALQEFLKKDQTLYPEGLVTGFFGPATQRAIRRFQEKYDIASSSTPGYGTVGPKTRAKLNALIK</sequence>